<dbReference type="InterPro" id="IPR004356">
    <property type="entry name" value="Adhesin_operon_reg_prot"/>
</dbReference>
<evidence type="ECO:0000256" key="1">
    <source>
        <dbReference type="ARBA" id="ARBA00023015"/>
    </source>
</evidence>
<sequence>MGSGMDDGRDLAWLSALLALSGPGVGLHAGEMNTISFYILAELSRVRNPRMLSALEMHLVQGSEREVACTRYGVNPGNFSRKLAGINRVWQLTEALRAMDDKQEIPKIPTGAGA</sequence>
<keyword evidence="1" id="KW-0805">Transcription regulation</keyword>
<reference evidence="3" key="2">
    <citation type="submission" date="2018-07" db="EMBL/GenBank/DDBJ databases">
        <authorList>
            <person name="Ashton P.M."/>
            <person name="Dallman T."/>
            <person name="Nair S."/>
            <person name="De Pinna E."/>
            <person name="Peters T."/>
            <person name="Grant K."/>
        </authorList>
    </citation>
    <scope>NUCLEOTIDE SEQUENCE</scope>
    <source>
        <strain evidence="3">506860</strain>
    </source>
</reference>
<dbReference type="EMBL" id="AAGWAL010000021">
    <property type="protein sequence ID" value="EBS6067238.1"/>
    <property type="molecule type" value="Genomic_DNA"/>
</dbReference>
<keyword evidence="2" id="KW-0804">Transcription</keyword>
<dbReference type="PRINTS" id="PR01554">
    <property type="entry name" value="FIMREGULATRY"/>
</dbReference>
<accession>A0A5H6TL24</accession>
<dbReference type="Gene3D" id="1.10.10.2690">
    <property type="match status" value="1"/>
</dbReference>
<organism evidence="3">
    <name type="scientific">Salmonella abony</name>
    <dbReference type="NCBI Taxonomy" id="29482"/>
    <lineage>
        <taxon>Bacteria</taxon>
        <taxon>Pseudomonadati</taxon>
        <taxon>Pseudomonadota</taxon>
        <taxon>Gammaproteobacteria</taxon>
        <taxon>Enterobacterales</taxon>
        <taxon>Enterobacteriaceae</taxon>
        <taxon>Salmonella</taxon>
    </lineage>
</organism>
<protein>
    <submittedName>
        <fullName evidence="3">Uncharacterized protein</fullName>
    </submittedName>
</protein>
<dbReference type="Pfam" id="PF03333">
    <property type="entry name" value="PapB"/>
    <property type="match status" value="1"/>
</dbReference>
<dbReference type="InterPro" id="IPR053721">
    <property type="entry name" value="Fimbrial_Adhesin_Reg"/>
</dbReference>
<evidence type="ECO:0000313" key="3">
    <source>
        <dbReference type="EMBL" id="EBS6067238.1"/>
    </source>
</evidence>
<comment type="caution">
    <text evidence="3">The sequence shown here is derived from an EMBL/GenBank/DDBJ whole genome shotgun (WGS) entry which is preliminary data.</text>
</comment>
<reference evidence="4" key="1">
    <citation type="submission" date="2018-07" db="EMBL/GenBank/DDBJ databases">
        <authorList>
            <consortium name="PulseNet: The National Subtyping Network for Foodborne Disease Surveillance"/>
            <person name="Tarr C.L."/>
            <person name="Trees E."/>
            <person name="Katz L.S."/>
            <person name="Carleton-Romer H.A."/>
            <person name="Stroika S."/>
            <person name="Kucerova Z."/>
            <person name="Roache K.F."/>
            <person name="Sabol A.L."/>
            <person name="Besser J."/>
            <person name="Gerner-Smidt P."/>
        </authorList>
    </citation>
    <scope>NUCLEOTIDE SEQUENCE</scope>
    <source>
        <strain evidence="4">PNUSAS003091</strain>
    </source>
</reference>
<dbReference type="GO" id="GO:0006355">
    <property type="term" value="P:regulation of DNA-templated transcription"/>
    <property type="evidence" value="ECO:0007669"/>
    <property type="project" value="InterPro"/>
</dbReference>
<proteinExistence type="predicted"/>
<name>A0A5H6TL24_SALAB</name>
<gene>
    <name evidence="4" type="ORF">BEJ32_22870</name>
    <name evidence="3" type="ORF">DVF10_14385</name>
</gene>
<evidence type="ECO:0000313" key="4">
    <source>
        <dbReference type="EMBL" id="ECU7778946.1"/>
    </source>
</evidence>
<evidence type="ECO:0000256" key="2">
    <source>
        <dbReference type="ARBA" id="ARBA00023163"/>
    </source>
</evidence>
<dbReference type="EMBL" id="AAKRAQ010000036">
    <property type="protein sequence ID" value="ECU7778946.1"/>
    <property type="molecule type" value="Genomic_DNA"/>
</dbReference>
<dbReference type="AlphaFoldDB" id="A0A5H6TL24"/>